<protein>
    <submittedName>
        <fullName evidence="2">Uncharacterized protein</fullName>
    </submittedName>
</protein>
<dbReference type="Proteomes" id="UP000307440">
    <property type="component" value="Unassembled WGS sequence"/>
</dbReference>
<sequence length="296" mass="32136">MHIAAQQAERASHVLDSPQHHCTPAPWSLLPQPSPHHQPHHLVEDPFASGPASQPLLMQVQIGNQPFLLACPLAQMLANLPPPPEHVAAACNPIAYHHAPWQRLPPCQHSPTPAPRIEASPAPVPPRQGCPPHQNDAPPPPRAESPPQQRRGHPPRQHSPAAEPIIPPPPPPPLGRPHAQAVVPAAGHPFNPSWHVFSVGQLDIVCPSCRALHWKAECLSKSTHANPLFGMYCFSGKINLLPFATPPNELKDLLTGMDAESKAFRQNIRQYNDSLAFTSVGCKMINMPGGGYCFKV</sequence>
<keyword evidence="3" id="KW-1185">Reference proteome</keyword>
<dbReference type="EMBL" id="ML210471">
    <property type="protein sequence ID" value="TFK17719.1"/>
    <property type="molecule type" value="Genomic_DNA"/>
</dbReference>
<name>A0A5C3KCB9_COPMA</name>
<evidence type="ECO:0000256" key="1">
    <source>
        <dbReference type="SAM" id="MobiDB-lite"/>
    </source>
</evidence>
<dbReference type="STRING" id="230819.A0A5C3KCB9"/>
<feature type="compositionally biased region" description="Pro residues" evidence="1">
    <location>
        <begin position="165"/>
        <end position="175"/>
    </location>
</feature>
<evidence type="ECO:0000313" key="3">
    <source>
        <dbReference type="Proteomes" id="UP000307440"/>
    </source>
</evidence>
<proteinExistence type="predicted"/>
<dbReference type="AlphaFoldDB" id="A0A5C3KCB9"/>
<evidence type="ECO:0000313" key="2">
    <source>
        <dbReference type="EMBL" id="TFK17719.1"/>
    </source>
</evidence>
<feature type="region of interest" description="Disordered" evidence="1">
    <location>
        <begin position="107"/>
        <end position="180"/>
    </location>
</feature>
<reference evidence="2 3" key="1">
    <citation type="journal article" date="2019" name="Nat. Ecol. Evol.">
        <title>Megaphylogeny resolves global patterns of mushroom evolution.</title>
        <authorList>
            <person name="Varga T."/>
            <person name="Krizsan K."/>
            <person name="Foldi C."/>
            <person name="Dima B."/>
            <person name="Sanchez-Garcia M."/>
            <person name="Sanchez-Ramirez S."/>
            <person name="Szollosi G.J."/>
            <person name="Szarkandi J.G."/>
            <person name="Papp V."/>
            <person name="Albert L."/>
            <person name="Andreopoulos W."/>
            <person name="Angelini C."/>
            <person name="Antonin V."/>
            <person name="Barry K.W."/>
            <person name="Bougher N.L."/>
            <person name="Buchanan P."/>
            <person name="Buyck B."/>
            <person name="Bense V."/>
            <person name="Catcheside P."/>
            <person name="Chovatia M."/>
            <person name="Cooper J."/>
            <person name="Damon W."/>
            <person name="Desjardin D."/>
            <person name="Finy P."/>
            <person name="Geml J."/>
            <person name="Haridas S."/>
            <person name="Hughes K."/>
            <person name="Justo A."/>
            <person name="Karasinski D."/>
            <person name="Kautmanova I."/>
            <person name="Kiss B."/>
            <person name="Kocsube S."/>
            <person name="Kotiranta H."/>
            <person name="LaButti K.M."/>
            <person name="Lechner B.E."/>
            <person name="Liimatainen K."/>
            <person name="Lipzen A."/>
            <person name="Lukacs Z."/>
            <person name="Mihaltcheva S."/>
            <person name="Morgado L.N."/>
            <person name="Niskanen T."/>
            <person name="Noordeloos M.E."/>
            <person name="Ohm R.A."/>
            <person name="Ortiz-Santana B."/>
            <person name="Ovrebo C."/>
            <person name="Racz N."/>
            <person name="Riley R."/>
            <person name="Savchenko A."/>
            <person name="Shiryaev A."/>
            <person name="Soop K."/>
            <person name="Spirin V."/>
            <person name="Szebenyi C."/>
            <person name="Tomsovsky M."/>
            <person name="Tulloss R.E."/>
            <person name="Uehling J."/>
            <person name="Grigoriev I.V."/>
            <person name="Vagvolgyi C."/>
            <person name="Papp T."/>
            <person name="Martin F.M."/>
            <person name="Miettinen O."/>
            <person name="Hibbett D.S."/>
            <person name="Nagy L.G."/>
        </authorList>
    </citation>
    <scope>NUCLEOTIDE SEQUENCE [LARGE SCALE GENOMIC DNA]</scope>
    <source>
        <strain evidence="2 3">CBS 121175</strain>
    </source>
</reference>
<organism evidence="2 3">
    <name type="scientific">Coprinopsis marcescibilis</name>
    <name type="common">Agaric fungus</name>
    <name type="synonym">Psathyrella marcescibilis</name>
    <dbReference type="NCBI Taxonomy" id="230819"/>
    <lineage>
        <taxon>Eukaryota</taxon>
        <taxon>Fungi</taxon>
        <taxon>Dikarya</taxon>
        <taxon>Basidiomycota</taxon>
        <taxon>Agaricomycotina</taxon>
        <taxon>Agaricomycetes</taxon>
        <taxon>Agaricomycetidae</taxon>
        <taxon>Agaricales</taxon>
        <taxon>Agaricineae</taxon>
        <taxon>Psathyrellaceae</taxon>
        <taxon>Coprinopsis</taxon>
    </lineage>
</organism>
<feature type="region of interest" description="Disordered" evidence="1">
    <location>
        <begin position="1"/>
        <end position="20"/>
    </location>
</feature>
<dbReference type="OrthoDB" id="2272314at2759"/>
<accession>A0A5C3KCB9</accession>
<gene>
    <name evidence="2" type="ORF">FA15DRAFT_710525</name>
</gene>